<dbReference type="PANTHER" id="PTHR28630:SF3">
    <property type="entry name" value="PEROXIREDOXIN-LIKE 2C"/>
    <property type="match status" value="1"/>
</dbReference>
<proteinExistence type="predicted"/>
<accession>A0ABR4FCM3</accession>
<evidence type="ECO:0000313" key="2">
    <source>
        <dbReference type="EMBL" id="KAL2292256.1"/>
    </source>
</evidence>
<feature type="region of interest" description="Disordered" evidence="1">
    <location>
        <begin position="314"/>
        <end position="379"/>
    </location>
</feature>
<keyword evidence="3" id="KW-1185">Reference proteome</keyword>
<dbReference type="Gene3D" id="3.40.30.10">
    <property type="entry name" value="Glutaredoxin"/>
    <property type="match status" value="1"/>
</dbReference>
<dbReference type="SUPFAM" id="SSF52833">
    <property type="entry name" value="Thioredoxin-like"/>
    <property type="match status" value="1"/>
</dbReference>
<comment type="caution">
    <text evidence="2">The sequence shown here is derived from an EMBL/GenBank/DDBJ whole genome shotgun (WGS) entry which is preliminary data.</text>
</comment>
<dbReference type="InterPro" id="IPR036249">
    <property type="entry name" value="Thioredoxin-like_sf"/>
</dbReference>
<reference evidence="2 3" key="1">
    <citation type="submission" date="2024-03" db="EMBL/GenBank/DDBJ databases">
        <title>A high-quality draft genome sequence of Diaporthe vaccinii, a causative agent of upright dieback and viscid rot disease in cranberry plants.</title>
        <authorList>
            <person name="Sarrasin M."/>
            <person name="Lang B.F."/>
            <person name="Burger G."/>
        </authorList>
    </citation>
    <scope>NUCLEOTIDE SEQUENCE [LARGE SCALE GENOMIC DNA]</scope>
    <source>
        <strain evidence="2 3">IS7</strain>
    </source>
</reference>
<dbReference type="Proteomes" id="UP001600888">
    <property type="component" value="Unassembled WGS sequence"/>
</dbReference>
<evidence type="ECO:0000256" key="1">
    <source>
        <dbReference type="SAM" id="MobiDB-lite"/>
    </source>
</evidence>
<dbReference type="PANTHER" id="PTHR28630">
    <property type="match status" value="1"/>
</dbReference>
<feature type="region of interest" description="Disordered" evidence="1">
    <location>
        <begin position="1"/>
        <end position="122"/>
    </location>
</feature>
<protein>
    <recommendedName>
        <fullName evidence="4">Thioredoxin-like protein AAED1</fullName>
    </recommendedName>
</protein>
<feature type="compositionally biased region" description="Basic and acidic residues" evidence="1">
    <location>
        <begin position="314"/>
        <end position="333"/>
    </location>
</feature>
<dbReference type="InterPro" id="IPR032801">
    <property type="entry name" value="PXL2A/B/C"/>
</dbReference>
<dbReference type="EMBL" id="JBAWTH010000004">
    <property type="protein sequence ID" value="KAL2292256.1"/>
    <property type="molecule type" value="Genomic_DNA"/>
</dbReference>
<dbReference type="CDD" id="cd02970">
    <property type="entry name" value="PRX_like2"/>
    <property type="match status" value="1"/>
</dbReference>
<organism evidence="2 3">
    <name type="scientific">Diaporthe vaccinii</name>
    <dbReference type="NCBI Taxonomy" id="105482"/>
    <lineage>
        <taxon>Eukaryota</taxon>
        <taxon>Fungi</taxon>
        <taxon>Dikarya</taxon>
        <taxon>Ascomycota</taxon>
        <taxon>Pezizomycotina</taxon>
        <taxon>Sordariomycetes</taxon>
        <taxon>Sordariomycetidae</taxon>
        <taxon>Diaporthales</taxon>
        <taxon>Diaporthaceae</taxon>
        <taxon>Diaporthe</taxon>
        <taxon>Diaporthe eres species complex</taxon>
    </lineage>
</organism>
<evidence type="ECO:0000313" key="3">
    <source>
        <dbReference type="Proteomes" id="UP001600888"/>
    </source>
</evidence>
<evidence type="ECO:0008006" key="4">
    <source>
        <dbReference type="Google" id="ProtNLM"/>
    </source>
</evidence>
<feature type="compositionally biased region" description="Basic and acidic residues" evidence="1">
    <location>
        <begin position="344"/>
        <end position="358"/>
    </location>
</feature>
<name>A0ABR4FCM3_9PEZI</name>
<feature type="compositionally biased region" description="Basic and acidic residues" evidence="1">
    <location>
        <begin position="28"/>
        <end position="38"/>
    </location>
</feature>
<feature type="compositionally biased region" description="Low complexity" evidence="1">
    <location>
        <begin position="40"/>
        <end position="57"/>
    </location>
</feature>
<feature type="compositionally biased region" description="Acidic residues" evidence="1">
    <location>
        <begin position="369"/>
        <end position="379"/>
    </location>
</feature>
<sequence length="452" mass="49189">MAASNPPAVEAGAEAKPTQEPAAPSSPDHVEEKNRAADETSTQTPIPTTTTTTVTRKPLPPDKALEAGVAADEEKTAAQGSTSTSTSKAREAEIAASAAALSGAEKKETGASPRPSVQTDVDDDVYQADFQGEVVTNDELPSAETIRRIENYIVLDRHGKTHTFRSLYTGRSVARRVLVIFVRHFFCGNCQEYLRSLSASITAESLLQLPIPTFIAVVGCGAPALIDMYASETACPFPIYADPTRKLYQELGMVKTLALGARPAYMNKSILKSSLDSIVQGVKQIKNGLVLKAGDQRQIGGEFLFEPVDIKSPEVESPSHEFDRKLKLDDKKNGGSSSNNNKEVATKTEEERLAEAAKRSRATSVVTDNDNDEEEEPSLVEEKKVTWCHRMRTTRDHAEIPELMEVLGLTGHGKPIKDQKRWSKALDSRKGTGLSLANRMSRMSQHKVDDGI</sequence>
<feature type="compositionally biased region" description="Basic and acidic residues" evidence="1">
    <location>
        <begin position="415"/>
        <end position="430"/>
    </location>
</feature>
<gene>
    <name evidence="2" type="ORF">FJTKL_10867</name>
</gene>
<dbReference type="Pfam" id="PF13911">
    <property type="entry name" value="AhpC-TSA_2"/>
    <property type="match status" value="1"/>
</dbReference>
<feature type="compositionally biased region" description="Low complexity" evidence="1">
    <location>
        <begin position="94"/>
        <end position="103"/>
    </location>
</feature>
<feature type="region of interest" description="Disordered" evidence="1">
    <location>
        <begin position="412"/>
        <end position="452"/>
    </location>
</feature>